<evidence type="ECO:0008006" key="3">
    <source>
        <dbReference type="Google" id="ProtNLM"/>
    </source>
</evidence>
<protein>
    <recommendedName>
        <fullName evidence="3">Fibronectin type-III domain-containing protein</fullName>
    </recommendedName>
</protein>
<keyword evidence="2" id="KW-1185">Reference proteome</keyword>
<dbReference type="EMBL" id="CAQQ02131933">
    <property type="status" value="NOT_ANNOTATED_CDS"/>
    <property type="molecule type" value="Genomic_DNA"/>
</dbReference>
<reference evidence="1" key="2">
    <citation type="submission" date="2015-06" db="UniProtKB">
        <authorList>
            <consortium name="EnsemblMetazoa"/>
        </authorList>
    </citation>
    <scope>IDENTIFICATION</scope>
</reference>
<accession>T1GCX3</accession>
<sequence>MTLIFSMSLQMCITPPNINSYIPEAFSFLCWNSCDQNLGPFPLQVDYATIDRNTRGLEVHISWDERITNTSKQCLVTWEVSGGGLMGNLLTDGSTVELSLWSDTIYHVQVTCKNKKLKLVTEN</sequence>
<evidence type="ECO:0000313" key="2">
    <source>
        <dbReference type="Proteomes" id="UP000015102"/>
    </source>
</evidence>
<proteinExistence type="predicted"/>
<reference evidence="2" key="1">
    <citation type="submission" date="2013-02" db="EMBL/GenBank/DDBJ databases">
        <authorList>
            <person name="Hughes D."/>
        </authorList>
    </citation>
    <scope>NUCLEOTIDE SEQUENCE</scope>
    <source>
        <strain>Durham</strain>
        <strain evidence="2">NC isolate 2 -- Noor lab</strain>
    </source>
</reference>
<dbReference type="EnsemblMetazoa" id="MESCA001146-RA">
    <property type="protein sequence ID" value="MESCA001146-PA"/>
    <property type="gene ID" value="MESCA001146"/>
</dbReference>
<organism evidence="1 2">
    <name type="scientific">Megaselia scalaris</name>
    <name type="common">Humpbacked fly</name>
    <name type="synonym">Phora scalaris</name>
    <dbReference type="NCBI Taxonomy" id="36166"/>
    <lineage>
        <taxon>Eukaryota</taxon>
        <taxon>Metazoa</taxon>
        <taxon>Ecdysozoa</taxon>
        <taxon>Arthropoda</taxon>
        <taxon>Hexapoda</taxon>
        <taxon>Insecta</taxon>
        <taxon>Pterygota</taxon>
        <taxon>Neoptera</taxon>
        <taxon>Endopterygota</taxon>
        <taxon>Diptera</taxon>
        <taxon>Brachycera</taxon>
        <taxon>Muscomorpha</taxon>
        <taxon>Platypezoidea</taxon>
        <taxon>Phoridae</taxon>
        <taxon>Megaseliini</taxon>
        <taxon>Megaselia</taxon>
    </lineage>
</organism>
<dbReference type="Proteomes" id="UP000015102">
    <property type="component" value="Unassembled WGS sequence"/>
</dbReference>
<name>T1GCX3_MEGSC</name>
<dbReference type="HOGENOM" id="CLU_2017852_0_0_1"/>
<evidence type="ECO:0000313" key="1">
    <source>
        <dbReference type="EnsemblMetazoa" id="MESCA001146-PA"/>
    </source>
</evidence>
<dbReference type="AlphaFoldDB" id="T1GCX3"/>